<gene>
    <name evidence="2" type="ORF">FHU38_003223</name>
</gene>
<feature type="region of interest" description="Disordered" evidence="1">
    <location>
        <begin position="428"/>
        <end position="447"/>
    </location>
</feature>
<dbReference type="PANTHER" id="PTHR31299">
    <property type="entry name" value="ESTERASE, PUTATIVE (AFU_ORTHOLOGUE AFUA_1G05850)-RELATED"/>
    <property type="match status" value="1"/>
</dbReference>
<dbReference type="CDD" id="cd14728">
    <property type="entry name" value="Ere-like"/>
    <property type="match status" value="1"/>
</dbReference>
<dbReference type="InterPro" id="IPR014622">
    <property type="entry name" value="UCP036794_erythomycin"/>
</dbReference>
<dbReference type="RefSeq" id="WP_208415701.1">
    <property type="nucleotide sequence ID" value="NZ_JAAOYM010000001.1"/>
</dbReference>
<dbReference type="InterPro" id="IPR007815">
    <property type="entry name" value="Emycin_Estase"/>
</dbReference>
<dbReference type="Gene3D" id="3.30.1870.10">
    <property type="entry name" value="EreA-like, domain 2"/>
    <property type="match status" value="1"/>
</dbReference>
<dbReference type="SUPFAM" id="SSF159501">
    <property type="entry name" value="EreA/ChaN-like"/>
    <property type="match status" value="1"/>
</dbReference>
<proteinExistence type="predicted"/>
<comment type="caution">
    <text evidence="2">The sequence shown here is derived from an EMBL/GenBank/DDBJ whole genome shotgun (WGS) entry which is preliminary data.</text>
</comment>
<dbReference type="EMBL" id="JAAOYM010000001">
    <property type="protein sequence ID" value="NIJ12879.1"/>
    <property type="molecule type" value="Genomic_DNA"/>
</dbReference>
<name>A0A7X5ZRH1_9PSEU</name>
<dbReference type="PIRSF" id="PIRSF036794">
    <property type="entry name" value="UCP_erythr_ester"/>
    <property type="match status" value="1"/>
</dbReference>
<organism evidence="2 3">
    <name type="scientific">Saccharomonospora amisosensis</name>
    <dbReference type="NCBI Taxonomy" id="1128677"/>
    <lineage>
        <taxon>Bacteria</taxon>
        <taxon>Bacillati</taxon>
        <taxon>Actinomycetota</taxon>
        <taxon>Actinomycetes</taxon>
        <taxon>Pseudonocardiales</taxon>
        <taxon>Pseudonocardiaceae</taxon>
        <taxon>Saccharomonospora</taxon>
    </lineage>
</organism>
<dbReference type="AlphaFoldDB" id="A0A7X5ZRH1"/>
<evidence type="ECO:0000313" key="3">
    <source>
        <dbReference type="Proteomes" id="UP000545493"/>
    </source>
</evidence>
<protein>
    <submittedName>
        <fullName evidence="2">Erythromycin esterase-like protein</fullName>
    </submittedName>
</protein>
<evidence type="ECO:0000256" key="1">
    <source>
        <dbReference type="SAM" id="MobiDB-lite"/>
    </source>
</evidence>
<evidence type="ECO:0000313" key="2">
    <source>
        <dbReference type="EMBL" id="NIJ12879.1"/>
    </source>
</evidence>
<dbReference type="Gene3D" id="3.40.1660.10">
    <property type="entry name" value="EreA-like (biosynthetic domain)"/>
    <property type="match status" value="1"/>
</dbReference>
<dbReference type="Proteomes" id="UP000545493">
    <property type="component" value="Unassembled WGS sequence"/>
</dbReference>
<dbReference type="Gene3D" id="1.20.1440.30">
    <property type="entry name" value="Biosynthetic Protein domain"/>
    <property type="match status" value="1"/>
</dbReference>
<dbReference type="InterPro" id="IPR052036">
    <property type="entry name" value="Hydrolase/PRTase-associated"/>
</dbReference>
<sequence>MGDRTSAKGSRSSTVDGVRREAIALRRVDDLDPVVERIGTARYVLLGEASHGTSDFYRWRAELTKRLITELGFSFVAVEGDWPDCHRLHRSLAGTPGAPSDPQEVLATFERWPRWMWANEEVSDFALWLRLLNASRFADLPVGFHGLDVYSLWDSLRAVLGYLSEHEPDQVEAARAAMRCFDAYGEDPEDPVAHGRGIAVVPDGCADEVVRLLTELRRDSDEEPLPGLDERFVAEQNARIVQGAERYYRELLSGGPASWNVRDRHMVDTLERLMRVYGPGAKAVVWAHNSHIGDARATDMERAGLVNLGQLVRERHPANDVVAVGFSTHHGSVVAADSWGSPPRRMRVPDARPGSTEALLHEAVGERDSLFVFGAGSHEWLRQVRDHRAIGVVYRPQAERAGNYVPTVLAERYDALVHCDSTSALTPLRPLEREPVPEAARTYPSGR</sequence>
<accession>A0A7X5ZRH1</accession>
<keyword evidence="3" id="KW-1185">Reference proteome</keyword>
<dbReference type="PANTHER" id="PTHR31299:SF0">
    <property type="entry name" value="ESTERASE, PUTATIVE (AFU_ORTHOLOGUE AFUA_1G05850)-RELATED"/>
    <property type="match status" value="1"/>
</dbReference>
<dbReference type="Pfam" id="PF05139">
    <property type="entry name" value="Erythro_esteras"/>
    <property type="match status" value="1"/>
</dbReference>
<dbReference type="GO" id="GO:0046677">
    <property type="term" value="P:response to antibiotic"/>
    <property type="evidence" value="ECO:0007669"/>
    <property type="project" value="InterPro"/>
</dbReference>
<reference evidence="2 3" key="1">
    <citation type="submission" date="2020-03" db="EMBL/GenBank/DDBJ databases">
        <title>Sequencing the genomes of 1000 actinobacteria strains.</title>
        <authorList>
            <person name="Klenk H.-P."/>
        </authorList>
    </citation>
    <scope>NUCLEOTIDE SEQUENCE [LARGE SCALE GENOMIC DNA]</scope>
    <source>
        <strain evidence="2 3">DSM 45685</strain>
    </source>
</reference>